<dbReference type="InterPro" id="IPR002502">
    <property type="entry name" value="Amidase_domain"/>
</dbReference>
<dbReference type="Gene3D" id="3.40.80.10">
    <property type="entry name" value="Peptidoglycan recognition protein-like"/>
    <property type="match status" value="1"/>
</dbReference>
<dbReference type="EMBL" id="FPLD01000082">
    <property type="protein sequence ID" value="SGZ06721.1"/>
    <property type="molecule type" value="Genomic_DNA"/>
</dbReference>
<dbReference type="GO" id="GO:0008745">
    <property type="term" value="F:N-acetylmuramoyl-L-alanine amidase activity"/>
    <property type="evidence" value="ECO:0007669"/>
    <property type="project" value="UniProtKB-EC"/>
</dbReference>
<dbReference type="InterPro" id="IPR036366">
    <property type="entry name" value="PGBDSf"/>
</dbReference>
<evidence type="ECO:0000256" key="4">
    <source>
        <dbReference type="ARBA" id="ARBA00022801"/>
    </source>
</evidence>
<comment type="similarity">
    <text evidence="2">Belongs to the N-acetylmuramoyl-L-alanine amidase 2 family.</text>
</comment>
<dbReference type="InterPro" id="IPR036505">
    <property type="entry name" value="Amidase/PGRP_sf"/>
</dbReference>
<dbReference type="InterPro" id="IPR051206">
    <property type="entry name" value="NAMLAA_amidase_2"/>
</dbReference>
<keyword evidence="5" id="KW-0961">Cell wall biogenesis/degradation</keyword>
<dbReference type="GO" id="GO:0009254">
    <property type="term" value="P:peptidoglycan turnover"/>
    <property type="evidence" value="ECO:0007669"/>
    <property type="project" value="TreeGrafter"/>
</dbReference>
<name>A0A1L0ELA8_9GAMM</name>
<dbReference type="Gene3D" id="1.10.101.10">
    <property type="entry name" value="PGBD-like superfamily/PGBD"/>
    <property type="match status" value="1"/>
</dbReference>
<dbReference type="SUPFAM" id="SSF47090">
    <property type="entry name" value="PGBD-like"/>
    <property type="match status" value="1"/>
</dbReference>
<dbReference type="OrthoDB" id="9794842at2"/>
<evidence type="ECO:0000259" key="6">
    <source>
        <dbReference type="SMART" id="SM00644"/>
    </source>
</evidence>
<evidence type="ECO:0000256" key="1">
    <source>
        <dbReference type="ARBA" id="ARBA00001561"/>
    </source>
</evidence>
<keyword evidence="4" id="KW-0378">Hydrolase</keyword>
<organism evidence="7 8">
    <name type="scientific">Moritella viscosa</name>
    <dbReference type="NCBI Taxonomy" id="80854"/>
    <lineage>
        <taxon>Bacteria</taxon>
        <taxon>Pseudomonadati</taxon>
        <taxon>Pseudomonadota</taxon>
        <taxon>Gammaproteobacteria</taxon>
        <taxon>Alteromonadales</taxon>
        <taxon>Moritellaceae</taxon>
        <taxon>Moritella</taxon>
    </lineage>
</organism>
<dbReference type="RefSeq" id="WP_075497504.1">
    <property type="nucleotide sequence ID" value="NZ_CAWRBC010000042.1"/>
</dbReference>
<evidence type="ECO:0000256" key="5">
    <source>
        <dbReference type="ARBA" id="ARBA00023316"/>
    </source>
</evidence>
<dbReference type="CDD" id="cd06583">
    <property type="entry name" value="PGRP"/>
    <property type="match status" value="1"/>
</dbReference>
<feature type="domain" description="N-acetylmuramoyl-L-alanine amidase" evidence="6">
    <location>
        <begin position="6"/>
        <end position="157"/>
    </location>
</feature>
<dbReference type="EC" id="3.5.1.28" evidence="3"/>
<dbReference type="InterPro" id="IPR036365">
    <property type="entry name" value="PGBD-like_sf"/>
</dbReference>
<accession>A0A1L0ELA8</accession>
<dbReference type="Proteomes" id="UP000183794">
    <property type="component" value="Unassembled WGS sequence"/>
</dbReference>
<dbReference type="SMART" id="SM00644">
    <property type="entry name" value="Ami_2"/>
    <property type="match status" value="1"/>
</dbReference>
<comment type="catalytic activity">
    <reaction evidence="1">
        <text>Hydrolyzes the link between N-acetylmuramoyl residues and L-amino acid residues in certain cell-wall glycopeptides.</text>
        <dbReference type="EC" id="3.5.1.28"/>
    </reaction>
</comment>
<evidence type="ECO:0000256" key="2">
    <source>
        <dbReference type="ARBA" id="ARBA00007553"/>
    </source>
</evidence>
<evidence type="ECO:0000256" key="3">
    <source>
        <dbReference type="ARBA" id="ARBA00011901"/>
    </source>
</evidence>
<reference evidence="7 8" key="1">
    <citation type="submission" date="2016-11" db="EMBL/GenBank/DDBJ databases">
        <authorList>
            <person name="Jaros S."/>
            <person name="Januszkiewicz K."/>
            <person name="Wedrychowicz H."/>
        </authorList>
    </citation>
    <scope>NUCLEOTIDE SEQUENCE [LARGE SCALE GENOMIC DNA]</scope>
    <source>
        <strain evidence="7">NVI 5450</strain>
    </source>
</reference>
<sequence>MLIDYNSYRATKSFNRRVRFVVLHYTAANFSASVKSLTGDSVSSHYLIPDKTDKTYCNAGFSDMRVFNLVDEAERAWHAGKSSWMGRSNLNDISIGIEIVNQASYSNGKFIFPQYSTDQIEAVKSLLKNILQRYPDIDPTHIVGHSDIAPGRKSDPGSSFPWKDLYEEGIGAWYDKETVDRYLGEYTYKLPNQDKIISMLKVYGYDTSVISSEKEFRNIVRAFQLHFRPEDCRGNIDTETASILSALVEKYRM</sequence>
<protein>
    <recommendedName>
        <fullName evidence="3">N-acetylmuramoyl-L-alanine amidase</fullName>
        <ecNumber evidence="3">3.5.1.28</ecNumber>
    </recommendedName>
</protein>
<dbReference type="PANTHER" id="PTHR30417:SF12">
    <property type="entry name" value="N-ACETYLMURAMOYL-L-ALANINE AMIDASE"/>
    <property type="match status" value="1"/>
</dbReference>
<dbReference type="GO" id="GO:0019867">
    <property type="term" value="C:outer membrane"/>
    <property type="evidence" value="ECO:0007669"/>
    <property type="project" value="TreeGrafter"/>
</dbReference>
<dbReference type="Pfam" id="PF01510">
    <property type="entry name" value="Amidase_2"/>
    <property type="match status" value="1"/>
</dbReference>
<dbReference type="GO" id="GO:0071555">
    <property type="term" value="P:cell wall organization"/>
    <property type="evidence" value="ECO:0007669"/>
    <property type="project" value="UniProtKB-KW"/>
</dbReference>
<proteinExistence type="inferred from homology"/>
<evidence type="ECO:0000313" key="7">
    <source>
        <dbReference type="EMBL" id="SGZ06721.1"/>
    </source>
</evidence>
<dbReference type="SUPFAM" id="SSF55846">
    <property type="entry name" value="N-acetylmuramoyl-L-alanine amidase-like"/>
    <property type="match status" value="1"/>
</dbReference>
<gene>
    <name evidence="7" type="ORF">NVI5450_3097</name>
</gene>
<dbReference type="PANTHER" id="PTHR30417">
    <property type="entry name" value="N-ACETYLMURAMOYL-L-ALANINE AMIDASE AMID"/>
    <property type="match status" value="1"/>
</dbReference>
<dbReference type="AlphaFoldDB" id="A0A1L0ELA8"/>
<evidence type="ECO:0000313" key="8">
    <source>
        <dbReference type="Proteomes" id="UP000183794"/>
    </source>
</evidence>
<dbReference type="FunFam" id="3.40.80.10:FF:000003">
    <property type="entry name" value="N-acetylmuramoyl-L-alanine amidase"/>
    <property type="match status" value="1"/>
</dbReference>
<dbReference type="GO" id="GO:0009253">
    <property type="term" value="P:peptidoglycan catabolic process"/>
    <property type="evidence" value="ECO:0007669"/>
    <property type="project" value="InterPro"/>
</dbReference>